<name>A0A1V8NZL1_CITBR</name>
<organism evidence="1 2">
    <name type="scientific">Citrobacter braakii</name>
    <dbReference type="NCBI Taxonomy" id="57706"/>
    <lineage>
        <taxon>Bacteria</taxon>
        <taxon>Pseudomonadati</taxon>
        <taxon>Pseudomonadota</taxon>
        <taxon>Gammaproteobacteria</taxon>
        <taxon>Enterobacterales</taxon>
        <taxon>Enterobacteriaceae</taxon>
        <taxon>Citrobacter</taxon>
        <taxon>Citrobacter freundii complex</taxon>
    </lineage>
</organism>
<dbReference type="EMBL" id="NAEW01000004">
    <property type="protein sequence ID" value="OQM41882.1"/>
    <property type="molecule type" value="Genomic_DNA"/>
</dbReference>
<protein>
    <submittedName>
        <fullName evidence="1">Uncharacterized protein</fullName>
    </submittedName>
</protein>
<evidence type="ECO:0000313" key="1">
    <source>
        <dbReference type="EMBL" id="OQM41882.1"/>
    </source>
</evidence>
<comment type="caution">
    <text evidence="1">The sequence shown here is derived from an EMBL/GenBank/DDBJ whole genome shotgun (WGS) entry which is preliminary data.</text>
</comment>
<dbReference type="AlphaFoldDB" id="A0A1V8NZL1"/>
<evidence type="ECO:0000313" key="2">
    <source>
        <dbReference type="Proteomes" id="UP000192573"/>
    </source>
</evidence>
<accession>A0A1V8NZL1</accession>
<gene>
    <name evidence="1" type="ORF">BZK42_10040</name>
</gene>
<sequence length="144" mass="16736">MVFGMAKDLFDVARVPADRVAARVIGKGIDWQPNKKREQGDSETPLPTLEICQMDRAQREQFYLFRGRVFGRMTVIGIAAIKQGDSMRYVVRCACGTYTYRRAKAIKNPKNNMDCCDYCRHLLHLKRDEIHRRTGKNLKWEDLP</sequence>
<proteinExistence type="predicted"/>
<dbReference type="Proteomes" id="UP000192573">
    <property type="component" value="Unassembled WGS sequence"/>
</dbReference>
<reference evidence="1 2" key="1">
    <citation type="submission" date="2017-03" db="EMBL/GenBank/DDBJ databases">
        <authorList>
            <person name="Afonso C.L."/>
            <person name="Miller P.J."/>
            <person name="Scott M.A."/>
            <person name="Spackman E."/>
            <person name="Goraichik I."/>
            <person name="Dimitrov K.M."/>
            <person name="Suarez D.L."/>
            <person name="Swayne D.E."/>
        </authorList>
    </citation>
    <scope>NUCLEOTIDE SEQUENCE [LARGE SCALE GENOMIC DNA]</scope>
    <source>
        <strain evidence="1 2">ATCC 51113</strain>
    </source>
</reference>